<keyword evidence="8" id="KW-1185">Reference proteome</keyword>
<evidence type="ECO:0000256" key="1">
    <source>
        <dbReference type="SAM" id="MobiDB-lite"/>
    </source>
</evidence>
<feature type="domain" description="DUF5118" evidence="5">
    <location>
        <begin position="53"/>
        <end position="100"/>
    </location>
</feature>
<dbReference type="AlphaFoldDB" id="A0AA96F4W2"/>
<dbReference type="Pfam" id="PF17148">
    <property type="entry name" value="DUF5117"/>
    <property type="match status" value="1"/>
</dbReference>
<sequence length="829" mass="94067">MKKITLLLVVALVISSCSSLGQSKKKKKEQEAAAKAMAQKNAEAQKAKDKKIKDYNQVITKEAKTDDGLFKTHRVADKHFFEIPTKLLGKEMLLVSRIAKLPSGLGGGYVNAGSEANEQLITWERFQDKVLIKVKSYAAVANDSLPINISVKANNYEPTLYAFDIAAFTKDSSAVVIDVTKFYSSDVRALSGLSSQMREAYKVKNLDDSRSFITSVKSFPMNIEVVQDFTYNASKPPVLEDTESISLQMNQSMILLPEVPMKPRLFDERVGWFTTSHYDYSSEALKSDEKRFIRKWRLEPKDEAAYNRGELVEPIKPIVYYLDPATPEKLRKYIKAGVEEWQKVFEVAGFKNAIQCKYPPTKEEDPDFSPEDIRYSVIRYVASTTRNAVGPSVSDPRTGEIIESDIIWYHNHLRSYRNRYLLETGAANPKARTLDTSDEDMGEMMQMVIAHEVGHALGFPHNMGASCAYDVEDLRKPAFTKEFGIAATIMDYARFNYVAQPGDGDVRFIRQMGPYDYYATNWGYRYLSQFKTPEEEVATLDKWILEKANNPIYRFGSQGSSFDPRSQTEDIGNDAVKSSTYALKNLKFVAENLPAWTSKKTNDYEDLKELYDELLGCWSRYVGHVATNIGGVYENYKKPNQAGDVYNVVPKAKQEAALQWLLNNAFNSPTWLVNNTVLENTAYAGYTETFRSVQARFLNRLLSFETLGRLTDGTTLSDANYKPLTFMTQLRKGLWKEASSGQNVSVYRRNLQRAYLERMEYLMTGKMTNTRGDDFYVTSQSDVPALVRGELKALLAQLKVAKNGGVNLETKYHYDDCISRIDKILNPKK</sequence>
<dbReference type="RefSeq" id="WP_313322842.1">
    <property type="nucleotide sequence ID" value="NZ_CP134878.1"/>
</dbReference>
<dbReference type="InterPro" id="IPR032534">
    <property type="entry name" value="EcxA_zinc-bd"/>
</dbReference>
<accession>A0AA96EUN8</accession>
<evidence type="ECO:0000259" key="4">
    <source>
        <dbReference type="Pfam" id="PF17148"/>
    </source>
</evidence>
<keyword evidence="7" id="KW-0645">Protease</keyword>
<evidence type="ECO:0000313" key="7">
    <source>
        <dbReference type="EMBL" id="WNM22765.1"/>
    </source>
</evidence>
<dbReference type="CDD" id="cd04276">
    <property type="entry name" value="ZnMc_MMP_like_2"/>
    <property type="match status" value="1"/>
</dbReference>
<organism evidence="7 8">
    <name type="scientific">Flavobacterium capsici</name>
    <dbReference type="NCBI Taxonomy" id="3075618"/>
    <lineage>
        <taxon>Bacteria</taxon>
        <taxon>Pseudomonadati</taxon>
        <taxon>Bacteroidota</taxon>
        <taxon>Flavobacteriia</taxon>
        <taxon>Flavobacteriales</taxon>
        <taxon>Flavobacteriaceae</taxon>
        <taxon>Flavobacterium</taxon>
    </lineage>
</organism>
<feature type="domain" description="DUF5117" evidence="4">
    <location>
        <begin position="113"/>
        <end position="301"/>
    </location>
</feature>
<dbReference type="PROSITE" id="PS51257">
    <property type="entry name" value="PROKAR_LIPOPROTEIN"/>
    <property type="match status" value="1"/>
</dbReference>
<dbReference type="PANTHER" id="PTHR38478">
    <property type="entry name" value="PEPTIDASE M1A AND M12B"/>
    <property type="match status" value="1"/>
</dbReference>
<evidence type="ECO:0000313" key="8">
    <source>
        <dbReference type="Proteomes" id="UP001304515"/>
    </source>
</evidence>
<dbReference type="InterPro" id="IPR033428">
    <property type="entry name" value="DUF5118"/>
</dbReference>
<name>A0AA96F4W2_9FLAO</name>
<evidence type="ECO:0000256" key="2">
    <source>
        <dbReference type="SAM" id="SignalP"/>
    </source>
</evidence>
<reference evidence="7 8" key="1">
    <citation type="submission" date="2023-09" db="EMBL/GenBank/DDBJ databases">
        <title>Flavobacterium sp. a novel bacteria isolate from Pepper rhizosphere.</title>
        <authorList>
            <person name="Peng Y."/>
            <person name="Lee J."/>
        </authorList>
    </citation>
    <scope>NUCLEOTIDE SEQUENCE [LARGE SCALE GENOMIC DNA]</scope>
    <source>
        <strain evidence="6">PMR2A8</strain>
        <strain evidence="7 8">PMTSA4</strain>
    </source>
</reference>
<feature type="chain" id="PRO_5044705332" evidence="2">
    <location>
        <begin position="22"/>
        <end position="829"/>
    </location>
</feature>
<dbReference type="Pfam" id="PF17162">
    <property type="entry name" value="DUF5118"/>
    <property type="match status" value="1"/>
</dbReference>
<evidence type="ECO:0000313" key="6">
    <source>
        <dbReference type="EMBL" id="WNM18714.1"/>
    </source>
</evidence>
<feature type="compositionally biased region" description="Low complexity" evidence="1">
    <location>
        <begin position="33"/>
        <end position="42"/>
    </location>
</feature>
<keyword evidence="7" id="KW-0482">Metalloprotease</keyword>
<keyword evidence="2" id="KW-0732">Signal</keyword>
<dbReference type="Gene3D" id="3.40.390.10">
    <property type="entry name" value="Collagenase (Catalytic Domain)"/>
    <property type="match status" value="1"/>
</dbReference>
<evidence type="ECO:0000259" key="3">
    <source>
        <dbReference type="Pfam" id="PF16313"/>
    </source>
</evidence>
<feature type="signal peptide" evidence="2">
    <location>
        <begin position="1"/>
        <end position="21"/>
    </location>
</feature>
<dbReference type="InterPro" id="IPR024079">
    <property type="entry name" value="MetalloPept_cat_dom_sf"/>
</dbReference>
<dbReference type="EMBL" id="CP134878">
    <property type="protein sequence ID" value="WNM18714.1"/>
    <property type="molecule type" value="Genomic_DNA"/>
</dbReference>
<proteinExistence type="predicted"/>
<dbReference type="InterPro" id="IPR033413">
    <property type="entry name" value="DUF5117"/>
</dbReference>
<protein>
    <submittedName>
        <fullName evidence="7">Zinc-dependent metalloprotease</fullName>
    </submittedName>
</protein>
<dbReference type="InterPro" id="IPR034032">
    <property type="entry name" value="Zn_MMP-like_bac"/>
</dbReference>
<feature type="region of interest" description="Disordered" evidence="1">
    <location>
        <begin position="21"/>
        <end position="45"/>
    </location>
</feature>
<feature type="domain" description="EcxA zinc-binding" evidence="3">
    <location>
        <begin position="435"/>
        <end position="739"/>
    </location>
</feature>
<accession>A0AA96F4W2</accession>
<dbReference type="Pfam" id="PF16313">
    <property type="entry name" value="DUF4953"/>
    <property type="match status" value="1"/>
</dbReference>
<dbReference type="GO" id="GO:0008237">
    <property type="term" value="F:metallopeptidase activity"/>
    <property type="evidence" value="ECO:0007669"/>
    <property type="project" value="UniProtKB-KW"/>
</dbReference>
<dbReference type="PANTHER" id="PTHR38478:SF1">
    <property type="entry name" value="ZINC DEPENDENT METALLOPROTEASE DOMAIN LIPOPROTEIN"/>
    <property type="match status" value="1"/>
</dbReference>
<gene>
    <name evidence="7" type="ORF">RN605_05240</name>
    <name evidence="6" type="ORF">RN608_11940</name>
</gene>
<dbReference type="SUPFAM" id="SSF55486">
    <property type="entry name" value="Metalloproteases ('zincins'), catalytic domain"/>
    <property type="match status" value="1"/>
</dbReference>
<keyword evidence="7" id="KW-0378">Hydrolase</keyword>
<evidence type="ECO:0000259" key="5">
    <source>
        <dbReference type="Pfam" id="PF17162"/>
    </source>
</evidence>
<dbReference type="EMBL" id="CP134890">
    <property type="protein sequence ID" value="WNM22765.1"/>
    <property type="molecule type" value="Genomic_DNA"/>
</dbReference>
<dbReference type="Proteomes" id="UP001304515">
    <property type="component" value="Chromosome"/>
</dbReference>
<dbReference type="KEGG" id="fcj:RN605_05240"/>